<sequence>MTEIIIEEDLDPKWEDCFDGMTIRYRDNQTILQVTLKDKAHLHGILNLILDLNLKLISVNSLEAG</sequence>
<dbReference type="EMBL" id="RQJP01000003">
    <property type="protein sequence ID" value="RRB14248.1"/>
    <property type="molecule type" value="Genomic_DNA"/>
</dbReference>
<evidence type="ECO:0000313" key="2">
    <source>
        <dbReference type="Proteomes" id="UP000274271"/>
    </source>
</evidence>
<keyword evidence="2" id="KW-1185">Reference proteome</keyword>
<dbReference type="AlphaFoldDB" id="A0A3P1CM13"/>
<gene>
    <name evidence="1" type="ORF">EHT87_16700</name>
</gene>
<dbReference type="Proteomes" id="UP000274271">
    <property type="component" value="Unassembled WGS sequence"/>
</dbReference>
<dbReference type="OrthoDB" id="4828421at2"/>
<evidence type="ECO:0000313" key="1">
    <source>
        <dbReference type="EMBL" id="RRB14248.1"/>
    </source>
</evidence>
<name>A0A3P1CM13_9BACT</name>
<protein>
    <submittedName>
        <fullName evidence="1">Uncharacterized protein</fullName>
    </submittedName>
</protein>
<organism evidence="1 2">
    <name type="scientific">Larkinella knui</name>
    <dbReference type="NCBI Taxonomy" id="2025310"/>
    <lineage>
        <taxon>Bacteria</taxon>
        <taxon>Pseudomonadati</taxon>
        <taxon>Bacteroidota</taxon>
        <taxon>Cytophagia</taxon>
        <taxon>Cytophagales</taxon>
        <taxon>Spirosomataceae</taxon>
        <taxon>Larkinella</taxon>
    </lineage>
</organism>
<comment type="caution">
    <text evidence="1">The sequence shown here is derived from an EMBL/GenBank/DDBJ whole genome shotgun (WGS) entry which is preliminary data.</text>
</comment>
<reference evidence="1 2" key="1">
    <citation type="submission" date="2018-11" db="EMBL/GenBank/DDBJ databases">
        <authorList>
            <person name="Zhou Z."/>
            <person name="Wang G."/>
        </authorList>
    </citation>
    <scope>NUCLEOTIDE SEQUENCE [LARGE SCALE GENOMIC DNA]</scope>
    <source>
        <strain evidence="1 2">KCTC42998</strain>
    </source>
</reference>
<proteinExistence type="predicted"/>
<accession>A0A3P1CM13</accession>